<dbReference type="InterPro" id="IPR027417">
    <property type="entry name" value="P-loop_NTPase"/>
</dbReference>
<name>A0ABU5QE33_9BACT</name>
<dbReference type="PANTHER" id="PTHR13696">
    <property type="entry name" value="P-LOOP CONTAINING NUCLEOSIDE TRIPHOSPHATE HYDROLASE"/>
    <property type="match status" value="1"/>
</dbReference>
<dbReference type="Proteomes" id="UP001302949">
    <property type="component" value="Unassembled WGS sequence"/>
</dbReference>
<evidence type="ECO:0000259" key="1">
    <source>
        <dbReference type="Pfam" id="PF13614"/>
    </source>
</evidence>
<dbReference type="Gene3D" id="3.40.50.300">
    <property type="entry name" value="P-loop containing nucleotide triphosphate hydrolases"/>
    <property type="match status" value="1"/>
</dbReference>
<accession>A0ABU5QE33</accession>
<protein>
    <submittedName>
        <fullName evidence="2">ParA family protein</fullName>
    </submittedName>
</protein>
<dbReference type="CDD" id="cd02042">
    <property type="entry name" value="ParAB_family"/>
    <property type="match status" value="1"/>
</dbReference>
<feature type="domain" description="AAA" evidence="1">
    <location>
        <begin position="69"/>
        <end position="239"/>
    </location>
</feature>
<dbReference type="PANTHER" id="PTHR13696:SF99">
    <property type="entry name" value="COBYRINIC ACID AC-DIAMIDE SYNTHASE"/>
    <property type="match status" value="1"/>
</dbReference>
<reference evidence="2 3" key="1">
    <citation type="submission" date="2023-12" db="EMBL/GenBank/DDBJ databases">
        <title>Novel species of the genus Arcicella isolated from rivers.</title>
        <authorList>
            <person name="Lu H."/>
        </authorList>
    </citation>
    <scope>NUCLEOTIDE SEQUENCE [LARGE SCALE GENOMIC DNA]</scope>
    <source>
        <strain evidence="2 3">KCTC 23307</strain>
    </source>
</reference>
<dbReference type="InterPro" id="IPR025669">
    <property type="entry name" value="AAA_dom"/>
</dbReference>
<proteinExistence type="predicted"/>
<evidence type="ECO:0000313" key="3">
    <source>
        <dbReference type="Proteomes" id="UP001302949"/>
    </source>
</evidence>
<dbReference type="SUPFAM" id="SSF52540">
    <property type="entry name" value="P-loop containing nucleoside triphosphate hydrolases"/>
    <property type="match status" value="1"/>
</dbReference>
<sequence length="315" mass="35403">MITTEIVRKFLFSRPSINRTQLEKEAQIPATTIYKALEGIQAFSPKHLEKLEVAMRNYGYTDSTFSKARSIAIINHKGGVGKTTTTINLGKALALLKYRVLLVDMDSQGNLSQCFGIHSPEKQVITSLISRDPLPLLEIEPNLFLSPSDIEMATYEVKLITEVGSEMRLAKKIQALNDQFDFILFDCPPSLNLMTISALNASTECIIPIQPESSAFNGVKNLLEKISAVREYTNVSLKVRGFLFTMVHLNQTIHQVMMESVLETYPSIPVFKSIIENTTVLKQSQYMNQDIFQYDPKSKAANAYMELAHEVISNE</sequence>
<dbReference type="InterPro" id="IPR050678">
    <property type="entry name" value="DNA_Partitioning_ATPase"/>
</dbReference>
<dbReference type="Pfam" id="PF13614">
    <property type="entry name" value="AAA_31"/>
    <property type="match status" value="1"/>
</dbReference>
<keyword evidence="3" id="KW-1185">Reference proteome</keyword>
<gene>
    <name evidence="2" type="ORF">VB248_18100</name>
</gene>
<organism evidence="2 3">
    <name type="scientific">Arcicella rigui</name>
    <dbReference type="NCBI Taxonomy" id="797020"/>
    <lineage>
        <taxon>Bacteria</taxon>
        <taxon>Pseudomonadati</taxon>
        <taxon>Bacteroidota</taxon>
        <taxon>Cytophagia</taxon>
        <taxon>Cytophagales</taxon>
        <taxon>Flectobacillaceae</taxon>
        <taxon>Arcicella</taxon>
    </lineage>
</organism>
<dbReference type="EMBL" id="JAYFUM010000023">
    <property type="protein sequence ID" value="MEA5141070.1"/>
    <property type="molecule type" value="Genomic_DNA"/>
</dbReference>
<dbReference type="RefSeq" id="WP_323298224.1">
    <property type="nucleotide sequence ID" value="NZ_JAYFUM010000023.1"/>
</dbReference>
<evidence type="ECO:0000313" key="2">
    <source>
        <dbReference type="EMBL" id="MEA5141070.1"/>
    </source>
</evidence>
<comment type="caution">
    <text evidence="2">The sequence shown here is derived from an EMBL/GenBank/DDBJ whole genome shotgun (WGS) entry which is preliminary data.</text>
</comment>